<keyword evidence="1" id="KW-0645">Protease</keyword>
<dbReference type="GO" id="GO:0046872">
    <property type="term" value="F:metal ion binding"/>
    <property type="evidence" value="ECO:0007669"/>
    <property type="project" value="UniProtKB-KW"/>
</dbReference>
<dbReference type="EMBL" id="CP043046">
    <property type="protein sequence ID" value="QEI05978.1"/>
    <property type="molecule type" value="Genomic_DNA"/>
</dbReference>
<dbReference type="OrthoDB" id="5288421at2"/>
<evidence type="ECO:0000259" key="2">
    <source>
        <dbReference type="Pfam" id="PF07171"/>
    </source>
</evidence>
<dbReference type="AlphaFoldDB" id="A0A5C0AUJ1"/>
<keyword evidence="1" id="KW-0378">Hydrolase</keyword>
<dbReference type="InterPro" id="IPR009197">
    <property type="entry name" value="MlrC"/>
</dbReference>
<name>A0A5C0AUJ1_9BURK</name>
<gene>
    <name evidence="4" type="ORF">FXN63_09095</name>
</gene>
<comment type="cofactor">
    <cofactor evidence="1">
        <name>Zn(2+)</name>
        <dbReference type="ChEBI" id="CHEBI:29105"/>
    </cofactor>
    <text evidence="1">Binds 1 zinc ion per subunit.</text>
</comment>
<keyword evidence="1" id="KW-0479">Metal-binding</keyword>
<accession>A0A5C0AUJ1</accession>
<dbReference type="Pfam" id="PF07364">
    <property type="entry name" value="DUF1485"/>
    <property type="match status" value="1"/>
</dbReference>
<comment type="function">
    <text evidence="1">Involved in peptidolytic degradation of cyclic heptapeptide hepatotoxin microcystin (MC).</text>
</comment>
<reference evidence="4 5" key="1">
    <citation type="submission" date="2019-08" db="EMBL/GenBank/DDBJ databases">
        <title>Amphibian skin-associated Pigmentiphaga: genome sequence and occurrence across geography and hosts.</title>
        <authorList>
            <person name="Bletz M.C."/>
            <person name="Bunk B."/>
            <person name="Sproeer C."/>
            <person name="Biwer P."/>
            <person name="Reiter S."/>
            <person name="Rabemananjara F.C.E."/>
            <person name="Schulz S."/>
            <person name="Overmann J."/>
            <person name="Vences M."/>
        </authorList>
    </citation>
    <scope>NUCLEOTIDE SEQUENCE [LARGE SCALE GENOMIC DNA]</scope>
    <source>
        <strain evidence="4 5">Mada1488</strain>
    </source>
</reference>
<dbReference type="Proteomes" id="UP000325161">
    <property type="component" value="Chromosome"/>
</dbReference>
<feature type="domain" description="Microcystin LR degradation protein MlrC C-terminal" evidence="2">
    <location>
        <begin position="304"/>
        <end position="482"/>
    </location>
</feature>
<dbReference type="InterPro" id="IPR010799">
    <property type="entry name" value="MlrC_C"/>
</dbReference>
<dbReference type="GO" id="GO:0008237">
    <property type="term" value="F:metallopeptidase activity"/>
    <property type="evidence" value="ECO:0007669"/>
    <property type="project" value="UniProtKB-KW"/>
</dbReference>
<dbReference type="InterPro" id="IPR015995">
    <property type="entry name" value="MlrC_N"/>
</dbReference>
<evidence type="ECO:0000256" key="1">
    <source>
        <dbReference type="PIRNR" id="PIRNR012702"/>
    </source>
</evidence>
<evidence type="ECO:0000259" key="3">
    <source>
        <dbReference type="Pfam" id="PF07364"/>
    </source>
</evidence>
<keyword evidence="5" id="KW-1185">Reference proteome</keyword>
<dbReference type="GO" id="GO:0006508">
    <property type="term" value="P:proteolysis"/>
    <property type="evidence" value="ECO:0007669"/>
    <property type="project" value="UniProtKB-KW"/>
</dbReference>
<feature type="domain" description="Microcystin LR degradation protein MlrC N-terminal" evidence="3">
    <location>
        <begin position="4"/>
        <end position="292"/>
    </location>
</feature>
<comment type="similarity">
    <text evidence="1">Belongs to the peptidase M81 family.</text>
</comment>
<evidence type="ECO:0000313" key="5">
    <source>
        <dbReference type="Proteomes" id="UP000325161"/>
    </source>
</evidence>
<evidence type="ECO:0000313" key="4">
    <source>
        <dbReference type="EMBL" id="QEI05978.1"/>
    </source>
</evidence>
<dbReference type="KEGG" id="pacr:FXN63_09095"/>
<organism evidence="4 5">
    <name type="scientific">Pigmentiphaga aceris</name>
    <dbReference type="NCBI Taxonomy" id="1940612"/>
    <lineage>
        <taxon>Bacteria</taxon>
        <taxon>Pseudomonadati</taxon>
        <taxon>Pseudomonadota</taxon>
        <taxon>Betaproteobacteria</taxon>
        <taxon>Burkholderiales</taxon>
        <taxon>Alcaligenaceae</taxon>
        <taxon>Pigmentiphaga</taxon>
    </lineage>
</organism>
<dbReference type="PIRSF" id="PIRSF012702">
    <property type="entry name" value="UCP012702"/>
    <property type="match status" value="1"/>
</dbReference>
<sequence>MGKRVLYAEFLHETNTFSIRRTGEQEFRQGRFNVGTEVPRIYTGTHTAAGAALEAAARYGWTLDTPVSAEATPSGRVLQSFFDATVARIVDAAHAAPVSGVLMHLHGSMVTEELEDGDGELLARLRAAVGPSVPIMVVVDVHATVTELMANHANGLISYRTYPHVDMYDRTWQAAHLLERAMAGTIHPQITVGRAPLLFGCDGGRTLNGSPMNQLLDRANQAEQSGEALVVSIQAGFSSMDVPDIGPSVAVTTDGDPATGQRLAQVFSELIWATRDFSSISFTPLDEAVTLARAGEGAGRPLIIADFADNPGAGAYGDGTALLAAMLRGGLRNAILHAIYDPAVVKTAIDAGIGSQIDVELGGKTDPSLGGGPLRVQGMVTRISNGCFIAYGPMGGGAPRNEGPTVVLRIGDIDVVVASSNNQANDLGQISSVGLDPMRAWTIAVKSMNHYRAAFAPISRAILEVDTGALCTRNFLARPYQHIRRPIYPFDSVEYGEQHGAQYGEPHAEQ</sequence>
<proteinExistence type="inferred from homology"/>
<dbReference type="RefSeq" id="WP_148814361.1">
    <property type="nucleotide sequence ID" value="NZ_CP043046.1"/>
</dbReference>
<dbReference type="Pfam" id="PF07171">
    <property type="entry name" value="MlrC_C"/>
    <property type="match status" value="1"/>
</dbReference>
<protein>
    <recommendedName>
        <fullName evidence="1">Microcystinase C</fullName>
        <shortName evidence="1">MlrC</shortName>
    </recommendedName>
</protein>
<keyword evidence="1" id="KW-0482">Metalloprotease</keyword>